<evidence type="ECO:0000259" key="2">
    <source>
        <dbReference type="Pfam" id="PF13116"/>
    </source>
</evidence>
<name>A0A0K6H7L9_9GAMM</name>
<dbReference type="RefSeq" id="WP_055439335.1">
    <property type="nucleotide sequence ID" value="NZ_CYHB01000004.1"/>
</dbReference>
<accession>A0A0K6H7L9</accession>
<evidence type="ECO:0000313" key="4">
    <source>
        <dbReference type="Proteomes" id="UP000182598"/>
    </source>
</evidence>
<evidence type="ECO:0000313" key="3">
    <source>
        <dbReference type="EMBL" id="CUA86991.1"/>
    </source>
</evidence>
<feature type="domain" description="YhdP central" evidence="2">
    <location>
        <begin position="8"/>
        <end position="1267"/>
    </location>
</feature>
<dbReference type="InterPro" id="IPR025263">
    <property type="entry name" value="YhdP_central"/>
</dbReference>
<proteinExistence type="predicted"/>
<dbReference type="PANTHER" id="PTHR38690">
    <property type="entry name" value="PROTEASE-RELATED"/>
    <property type="match status" value="1"/>
</dbReference>
<keyword evidence="4" id="KW-1185">Reference proteome</keyword>
<feature type="compositionally biased region" description="Basic and acidic residues" evidence="1">
    <location>
        <begin position="1308"/>
        <end position="1319"/>
    </location>
</feature>
<feature type="compositionally biased region" description="Polar residues" evidence="1">
    <location>
        <begin position="1288"/>
        <end position="1307"/>
    </location>
</feature>
<dbReference type="EMBL" id="CYHB01000004">
    <property type="protein sequence ID" value="CUA86991.1"/>
    <property type="molecule type" value="Genomic_DNA"/>
</dbReference>
<protein>
    <submittedName>
        <fullName evidence="3">TIGR02099 family protein</fullName>
    </submittedName>
</protein>
<gene>
    <name evidence="3" type="ORF">Ga0061064_1684</name>
</gene>
<organism evidence="3 4">
    <name type="scientific">Pseudidiomarina woesei</name>
    <dbReference type="NCBI Taxonomy" id="1381080"/>
    <lineage>
        <taxon>Bacteria</taxon>
        <taxon>Pseudomonadati</taxon>
        <taxon>Pseudomonadota</taxon>
        <taxon>Gammaproteobacteria</taxon>
        <taxon>Alteromonadales</taxon>
        <taxon>Idiomarinaceae</taxon>
        <taxon>Pseudidiomarina</taxon>
    </lineage>
</organism>
<sequence length="1319" mass="147427">MQRTFGFIYKTVLYSFAIVLVLFALFISALRYLLPQLPDVTDQLENIFKERFRVEASLGSISADWGRNGPELVLHQLRVQPAADKATRVDIEQARILLNFWQSAGSLSLQYDQVQLDQLVLHYDMRDAELDDASSGIVLSDNLTNLLLNQLDHIEVTDSTIELVNLLGIQRAIDIQDLRWMNREQRHQGVGTLTFSEVTDNTLDFIIDIKGNDVSALTGQVYVNAHKLDISPWVQQQVVDTQINQAEFNLHLWLNFAQNQFTEGLLQLGEQALTWQVGQDQHSLRIPHGELKLRPYGNSGWRVNSNPLTIEHNNDSWILPTFSWEQTPRSTAMSFVDVPLAPMLELLNLLGSEGAAVSEQLANRSAQGTMDIALQQSLEQPLRWFAKGEQLSWGQIAGVPGLTNVNLSLQGQENRLTWRLDGNNASFQSDALDYDDAWALPYINVSGDFVWHNQQDWQLYIAPGSRIELEGLPIAFQARLQPVDGSVMVNARANSVNEQPIPAAVLRQHLPVVMGDNLHDYLTVAIQDGVAHELAMSWRGTIADFPYHNKQGEFEARARLTGMNFKFQPDWRPVYDANVVVNFNNERMHIVATDGQLANINAQRVDVVIPDILSGPDAYLDIQASIAGNATELQPIFNDSPLAGSLGTTFTELQLSGPLTSQLQLTIPLTDAPAVLAEGYADLSNVTMKVESLGETFTDISGRVRFRNDKVESDDLAMRWNDFPIEATLKTEQRKEDFYVDVSAVGNWALERYQPLLSGALPWQANFNLSLPTVGGYAFRWQQTADIRQINVQAPAPFYRESGTEGSFQLMVSGDQESILVNAEVDDFGLLELQLDSEEQSLQSGYMRIGNEFSQAPSPNVVRLNPRFMVDVNIKQMDLEAWQQTYQSLQQLIPEKTAASAWATRLRPDFIQLTTDSLNYDVVSLDDVTAVAWPSAEGWQARIESQQILMDVIWQANKADNNAIKIRADYIELNSGIAASENTIEQADTPAPEATTRQAPESFTGLPDIYIDCQRCQFDNYDLGEVSLHLSAADKVLTLERFSAKHRNHDIVANGSWALETNTKHPQTHLTGTFKSADFGEFLETYNVTSMVRDSSATIDFDLRFLAAPYSFDSKTLNGTVKWNLGQGYLNEVSDRGARLFSLLSLDGILRKLRFDFRDVFANGLFYTNFSGDFNIASGIVNTSNTQLNGAAGDMEVKGSTNLITRQLDYDLQFVPKVTSSLPVILAWMINPPSGLAALVIDRMLHDAKVISRLEYEISGTMDDPTIKEVARDSRAAPIPPEVRDNVDPNQSNNEQPQSGTDGASNDQQREPTRQPENN</sequence>
<reference evidence="4" key="1">
    <citation type="submission" date="2015-08" db="EMBL/GenBank/DDBJ databases">
        <authorList>
            <person name="Varghese N."/>
        </authorList>
    </citation>
    <scope>NUCLEOTIDE SEQUENCE [LARGE SCALE GENOMIC DNA]</scope>
    <source>
        <strain evidence="4">DSM 27808</strain>
    </source>
</reference>
<dbReference type="PANTHER" id="PTHR38690:SF1">
    <property type="entry name" value="PROTEASE"/>
    <property type="match status" value="1"/>
</dbReference>
<feature type="region of interest" description="Disordered" evidence="1">
    <location>
        <begin position="1265"/>
        <end position="1319"/>
    </location>
</feature>
<dbReference type="OrthoDB" id="9762238at2"/>
<dbReference type="NCBIfam" id="TIGR02099">
    <property type="entry name" value="YhdP family protein"/>
    <property type="match status" value="1"/>
</dbReference>
<dbReference type="Pfam" id="PF13116">
    <property type="entry name" value="YhdP"/>
    <property type="match status" value="1"/>
</dbReference>
<feature type="compositionally biased region" description="Basic and acidic residues" evidence="1">
    <location>
        <begin position="1265"/>
        <end position="1275"/>
    </location>
</feature>
<dbReference type="Proteomes" id="UP000182598">
    <property type="component" value="Unassembled WGS sequence"/>
</dbReference>
<evidence type="ECO:0000256" key="1">
    <source>
        <dbReference type="SAM" id="MobiDB-lite"/>
    </source>
</evidence>
<dbReference type="InterPro" id="IPR011836">
    <property type="entry name" value="YhdP"/>
</dbReference>